<sequence>MHKLLGEWDGSNECHIANAGDWLVIWKTVDGIAYFQHTGSHDDPVCKKLKNATKHAIASGNRRRLKYAIKCI</sequence>
<dbReference type="Pfam" id="PF15738">
    <property type="entry name" value="YafQ_toxin"/>
    <property type="match status" value="1"/>
</dbReference>
<dbReference type="Proteomes" id="UP000255284">
    <property type="component" value="Unassembled WGS sequence"/>
</dbReference>
<name>A0A8G2HTJ2_9ACTO</name>
<dbReference type="SUPFAM" id="SSF143011">
    <property type="entry name" value="RelE-like"/>
    <property type="match status" value="1"/>
</dbReference>
<organism evidence="1 2">
    <name type="scientific">Mobiluncus mulieris</name>
    <dbReference type="NCBI Taxonomy" id="2052"/>
    <lineage>
        <taxon>Bacteria</taxon>
        <taxon>Bacillati</taxon>
        <taxon>Actinomycetota</taxon>
        <taxon>Actinomycetes</taxon>
        <taxon>Actinomycetales</taxon>
        <taxon>Actinomycetaceae</taxon>
        <taxon>Mobiluncus</taxon>
    </lineage>
</organism>
<dbReference type="EMBL" id="UGGQ01000006">
    <property type="protein sequence ID" value="STO17052.1"/>
    <property type="molecule type" value="Genomic_DNA"/>
</dbReference>
<gene>
    <name evidence="1" type="ORF">NCTC11819_01635</name>
</gene>
<evidence type="ECO:0000313" key="2">
    <source>
        <dbReference type="Proteomes" id="UP000255284"/>
    </source>
</evidence>
<accession>A0A8G2HTJ2</accession>
<proteinExistence type="predicted"/>
<dbReference type="AlphaFoldDB" id="A0A8G2HTJ2"/>
<dbReference type="InterPro" id="IPR004386">
    <property type="entry name" value="Toxin_YafQ-like"/>
</dbReference>
<dbReference type="Gene3D" id="3.30.2310.20">
    <property type="entry name" value="RelE-like"/>
    <property type="match status" value="1"/>
</dbReference>
<evidence type="ECO:0000313" key="1">
    <source>
        <dbReference type="EMBL" id="STO17052.1"/>
    </source>
</evidence>
<dbReference type="InterPro" id="IPR035093">
    <property type="entry name" value="RelE/ParE_toxin_dom_sf"/>
</dbReference>
<protein>
    <submittedName>
        <fullName evidence="1">Uncharacterized protein</fullName>
    </submittedName>
</protein>
<reference evidence="1 2" key="1">
    <citation type="submission" date="2018-06" db="EMBL/GenBank/DDBJ databases">
        <authorList>
            <consortium name="Pathogen Informatics"/>
            <person name="Doyle S."/>
        </authorList>
    </citation>
    <scope>NUCLEOTIDE SEQUENCE [LARGE SCALE GENOMIC DNA]</scope>
    <source>
        <strain evidence="1 2">NCTC11819</strain>
    </source>
</reference>
<comment type="caution">
    <text evidence="1">The sequence shown here is derived from an EMBL/GenBank/DDBJ whole genome shotgun (WGS) entry which is preliminary data.</text>
</comment>